<evidence type="ECO:0000313" key="1">
    <source>
        <dbReference type="EMBL" id="EFW23722.1"/>
    </source>
</evidence>
<reference evidence="1 2" key="1">
    <citation type="submission" date="2010-08" db="EMBL/GenBank/DDBJ databases">
        <authorList>
            <person name="Weinstock G."/>
            <person name="Sodergren E."/>
            <person name="Clifton S."/>
            <person name="Fulton L."/>
            <person name="Fulton B."/>
            <person name="Courtney L."/>
            <person name="Fronick C."/>
            <person name="Harrison M."/>
            <person name="Strong C."/>
            <person name="Farmer C."/>
            <person name="Delahaunty K."/>
            <person name="Markovic C."/>
            <person name="Hall O."/>
            <person name="Minx P."/>
            <person name="Tomlinson C."/>
            <person name="Mitreva M."/>
            <person name="Hou S."/>
            <person name="Chen J."/>
            <person name="Wollam A."/>
            <person name="Pepin K.H."/>
            <person name="Johnson M."/>
            <person name="Bhonagiri V."/>
            <person name="Zhang X."/>
            <person name="Suruliraj S."/>
            <person name="Warren W."/>
            <person name="Chinwalla A."/>
            <person name="Mardis E.R."/>
            <person name="Wilson R.K."/>
        </authorList>
    </citation>
    <scope>NUCLEOTIDE SEQUENCE [LARGE SCALE GENOMIC DNA]</scope>
    <source>
        <strain evidence="1 2">F0204</strain>
    </source>
</reference>
<protein>
    <submittedName>
        <fullName evidence="1">Uncharacterized protein</fullName>
    </submittedName>
</protein>
<proteinExistence type="predicted"/>
<dbReference type="HOGENOM" id="CLU_2275598_0_0_9"/>
<dbReference type="EMBL" id="AECQ01000036">
    <property type="protein sequence ID" value="EFW23722.1"/>
    <property type="molecule type" value="Genomic_DNA"/>
</dbReference>
<evidence type="ECO:0000313" key="2">
    <source>
        <dbReference type="Proteomes" id="UP000004097"/>
    </source>
</evidence>
<comment type="caution">
    <text evidence="1">The sequence shown here is derived from an EMBL/GenBank/DDBJ whole genome shotgun (WGS) entry which is preliminary data.</text>
</comment>
<dbReference type="Proteomes" id="UP000004097">
    <property type="component" value="Unassembled WGS sequence"/>
</dbReference>
<accession>E7MQL3</accession>
<keyword evidence="2" id="KW-1185">Reference proteome</keyword>
<sequence>MYIPFTSEPTKTAQNCSFIKKSVFFSKTEGFMMKKRIVYNEQVKTLMLTVEAIRGYGGLPEEVAEKADEFCMYLNNYIYGDFFAPYNIDDQVCVEEITYSEY</sequence>
<name>E7MQL3_9FIRM</name>
<organism evidence="1 2">
    <name type="scientific">Solobacterium moorei F0204</name>
    <dbReference type="NCBI Taxonomy" id="706433"/>
    <lineage>
        <taxon>Bacteria</taxon>
        <taxon>Bacillati</taxon>
        <taxon>Bacillota</taxon>
        <taxon>Erysipelotrichia</taxon>
        <taxon>Erysipelotrichales</taxon>
        <taxon>Erysipelotrichaceae</taxon>
        <taxon>Solobacterium</taxon>
    </lineage>
</organism>
<dbReference type="AlphaFoldDB" id="E7MQL3"/>
<gene>
    <name evidence="1" type="ORF">HMPREF9430_01849</name>
</gene>